<evidence type="ECO:0000256" key="6">
    <source>
        <dbReference type="SAM" id="MobiDB-lite"/>
    </source>
</evidence>
<feature type="transmembrane region" description="Helical" evidence="7">
    <location>
        <begin position="315"/>
        <end position="335"/>
    </location>
</feature>
<keyword evidence="10" id="KW-1185">Reference proteome</keyword>
<feature type="compositionally biased region" description="Polar residues" evidence="6">
    <location>
        <begin position="209"/>
        <end position="246"/>
    </location>
</feature>
<evidence type="ECO:0000259" key="8">
    <source>
        <dbReference type="Pfam" id="PF04024"/>
    </source>
</evidence>
<feature type="transmembrane region" description="Helical" evidence="7">
    <location>
        <begin position="342"/>
        <end position="364"/>
    </location>
</feature>
<evidence type="ECO:0000256" key="5">
    <source>
        <dbReference type="ARBA" id="ARBA00023136"/>
    </source>
</evidence>
<sequence length="475" mass="49348">MATTSFGDQLHDLWRTRPARLTVEGKIAGVCAGFAHRYRVDPALVRVAFVVAAIFGGSGIVLYLLAWLMLPQDTDAVSGGEALLGRGQSSQSQGQSLMLVAGVAITASIFTPLGVSLSGSGVVSLALMLLGWWLLYQRYPTAPQLPPSAFAVKPVAPPIAGEYPAPPGYLQAPGYPPPGTPPPRYPSAQVPFQYGPTPEWTPPYAPLRQETSSAQKNPGGSDSVGSAPVQSAQGENASAESPTHEQAPTPPSWDPLGVAPFAWDLPEPQAPHEPRAAVAVQRKSSITPLTLGVAVTTASVLAAIAFGTGNEWFTAGRIAAIALGVVSLGLIIGAFRNAGYGLLGIAIPLSAFVIVATAVGPVNWDTMQAGVGERNYVVTSLAAPTTDYRLGIGTQTLDLRDLELTNDATVTATTGMGELVIYLPEGVNTVTRCQVRLGESDCPPEGLVVVDDSADAPVLTIDASVTIGTVEARNE</sequence>
<dbReference type="PANTHER" id="PTHR33885">
    <property type="entry name" value="PHAGE SHOCK PROTEIN C"/>
    <property type="match status" value="1"/>
</dbReference>
<dbReference type="EMBL" id="BMJH01000002">
    <property type="protein sequence ID" value="GGC65222.1"/>
    <property type="molecule type" value="Genomic_DNA"/>
</dbReference>
<keyword evidence="4 7" id="KW-1133">Transmembrane helix</keyword>
<keyword evidence="3 7" id="KW-0812">Transmembrane</keyword>
<protein>
    <recommendedName>
        <fullName evidence="8">Phage shock protein PspC N-terminal domain-containing protein</fullName>
    </recommendedName>
</protein>
<dbReference type="Pfam" id="PF04024">
    <property type="entry name" value="PspC"/>
    <property type="match status" value="1"/>
</dbReference>
<keyword evidence="2" id="KW-1003">Cell membrane</keyword>
<evidence type="ECO:0000256" key="2">
    <source>
        <dbReference type="ARBA" id="ARBA00022475"/>
    </source>
</evidence>
<comment type="subcellular location">
    <subcellularLocation>
        <location evidence="1">Cell membrane</location>
        <topology evidence="1">Single-pass membrane protein</topology>
    </subcellularLocation>
</comment>
<feature type="compositionally biased region" description="Pro residues" evidence="6">
    <location>
        <begin position="174"/>
        <end position="185"/>
    </location>
</feature>
<accession>A0A916U9G4</accession>
<evidence type="ECO:0000313" key="9">
    <source>
        <dbReference type="EMBL" id="GGC65222.1"/>
    </source>
</evidence>
<dbReference type="PANTHER" id="PTHR33885:SF3">
    <property type="entry name" value="PHAGE SHOCK PROTEIN C"/>
    <property type="match status" value="1"/>
</dbReference>
<dbReference type="InterPro" id="IPR007168">
    <property type="entry name" value="Phageshock_PspC_N"/>
</dbReference>
<evidence type="ECO:0000313" key="10">
    <source>
        <dbReference type="Proteomes" id="UP000641514"/>
    </source>
</evidence>
<dbReference type="AlphaFoldDB" id="A0A916U9G4"/>
<feature type="region of interest" description="Disordered" evidence="6">
    <location>
        <begin position="170"/>
        <end position="267"/>
    </location>
</feature>
<feature type="transmembrane region" description="Helical" evidence="7">
    <location>
        <begin position="119"/>
        <end position="136"/>
    </location>
</feature>
<dbReference type="GO" id="GO:0005886">
    <property type="term" value="C:plasma membrane"/>
    <property type="evidence" value="ECO:0007669"/>
    <property type="project" value="UniProtKB-SubCell"/>
</dbReference>
<evidence type="ECO:0000256" key="1">
    <source>
        <dbReference type="ARBA" id="ARBA00004162"/>
    </source>
</evidence>
<dbReference type="RefSeq" id="WP_188673270.1">
    <property type="nucleotide sequence ID" value="NZ_BMJH01000002.1"/>
</dbReference>
<evidence type="ECO:0000256" key="7">
    <source>
        <dbReference type="SAM" id="Phobius"/>
    </source>
</evidence>
<reference evidence="9" key="2">
    <citation type="submission" date="2020-09" db="EMBL/GenBank/DDBJ databases">
        <authorList>
            <person name="Sun Q."/>
            <person name="Zhou Y."/>
        </authorList>
    </citation>
    <scope>NUCLEOTIDE SEQUENCE</scope>
    <source>
        <strain evidence="9">CGMCC 1.15478</strain>
    </source>
</reference>
<keyword evidence="5 7" id="KW-0472">Membrane</keyword>
<name>A0A916U9G4_9ACTN</name>
<evidence type="ECO:0000256" key="3">
    <source>
        <dbReference type="ARBA" id="ARBA00022692"/>
    </source>
</evidence>
<feature type="domain" description="Phage shock protein PspC N-terminal" evidence="8">
    <location>
        <begin position="19"/>
        <end position="72"/>
    </location>
</feature>
<evidence type="ECO:0000256" key="4">
    <source>
        <dbReference type="ARBA" id="ARBA00022989"/>
    </source>
</evidence>
<gene>
    <name evidence="9" type="ORF">GCM10011410_17130</name>
</gene>
<dbReference type="InterPro" id="IPR052027">
    <property type="entry name" value="PspC"/>
</dbReference>
<reference evidence="9" key="1">
    <citation type="journal article" date="2014" name="Int. J. Syst. Evol. Microbiol.">
        <title>Complete genome sequence of Corynebacterium casei LMG S-19264T (=DSM 44701T), isolated from a smear-ripened cheese.</title>
        <authorList>
            <consortium name="US DOE Joint Genome Institute (JGI-PGF)"/>
            <person name="Walter F."/>
            <person name="Albersmeier A."/>
            <person name="Kalinowski J."/>
            <person name="Ruckert C."/>
        </authorList>
    </citation>
    <scope>NUCLEOTIDE SEQUENCE</scope>
    <source>
        <strain evidence="9">CGMCC 1.15478</strain>
    </source>
</reference>
<organism evidence="9 10">
    <name type="scientific">Hoyosella rhizosphaerae</name>
    <dbReference type="NCBI Taxonomy" id="1755582"/>
    <lineage>
        <taxon>Bacteria</taxon>
        <taxon>Bacillati</taxon>
        <taxon>Actinomycetota</taxon>
        <taxon>Actinomycetes</taxon>
        <taxon>Mycobacteriales</taxon>
        <taxon>Hoyosellaceae</taxon>
        <taxon>Hoyosella</taxon>
    </lineage>
</organism>
<comment type="caution">
    <text evidence="9">The sequence shown here is derived from an EMBL/GenBank/DDBJ whole genome shotgun (WGS) entry which is preliminary data.</text>
</comment>
<feature type="transmembrane region" description="Helical" evidence="7">
    <location>
        <begin position="289"/>
        <end position="309"/>
    </location>
</feature>
<proteinExistence type="predicted"/>
<dbReference type="Proteomes" id="UP000641514">
    <property type="component" value="Unassembled WGS sequence"/>
</dbReference>
<feature type="transmembrane region" description="Helical" evidence="7">
    <location>
        <begin position="47"/>
        <end position="70"/>
    </location>
</feature>